<comment type="caution">
    <text evidence="3">The sequence shown here is derived from an EMBL/GenBank/DDBJ whole genome shotgun (WGS) entry which is preliminary data.</text>
</comment>
<protein>
    <submittedName>
        <fullName evidence="3">Tetratricopeptide repeat protein</fullName>
    </submittedName>
</protein>
<keyword evidence="1" id="KW-0812">Transmembrane</keyword>
<gene>
    <name evidence="3" type="ORF">NGM99_01675</name>
</gene>
<feature type="transmembrane region" description="Helical" evidence="1">
    <location>
        <begin position="26"/>
        <end position="47"/>
    </location>
</feature>
<evidence type="ECO:0000313" key="3">
    <source>
        <dbReference type="EMBL" id="MCO6048498.1"/>
    </source>
</evidence>
<dbReference type="Proteomes" id="UP001205906">
    <property type="component" value="Unassembled WGS sequence"/>
</dbReference>
<keyword evidence="1" id="KW-1133">Transmembrane helix</keyword>
<dbReference type="RefSeq" id="WP_252815307.1">
    <property type="nucleotide sequence ID" value="NZ_JAMXQS010000001.1"/>
</dbReference>
<name>A0ABT1C0Y5_9HYPH</name>
<keyword evidence="1" id="KW-0472">Membrane</keyword>
<feature type="domain" description="Ancillary SecYEG translocon subunit/Cell division coordinator CpoB TPR" evidence="2">
    <location>
        <begin position="20"/>
        <end position="150"/>
    </location>
</feature>
<evidence type="ECO:0000256" key="1">
    <source>
        <dbReference type="SAM" id="Phobius"/>
    </source>
</evidence>
<evidence type="ECO:0000313" key="4">
    <source>
        <dbReference type="Proteomes" id="UP001205906"/>
    </source>
</evidence>
<dbReference type="Pfam" id="PF09976">
    <property type="entry name" value="TPR_21"/>
    <property type="match status" value="1"/>
</dbReference>
<sequence>MSNDTFIREVNEEIRQERAKALWTRFGPVAIALAVLVVLGTAAWVAYEHFANQRANASGDRFSQALTLANTNKPDEALAAFKALEEDGYGNYPVLARLRSATVLAQKADFAGAVAAFDAVAADTAVPQVLQDAARLRAALLLVDHGSYADVASRAEALSTDDNPFRHSAREALGLSAWKENRAADALKLFDQIKDDQQAPNGARQRATMMGDLIRSSGSAS</sequence>
<reference evidence="3 4" key="1">
    <citation type="submission" date="2022-06" db="EMBL/GenBank/DDBJ databases">
        <title>Mesorhizobium sp. strain RP14 Genome sequencing and assembly.</title>
        <authorList>
            <person name="Kim I."/>
        </authorList>
    </citation>
    <scope>NUCLEOTIDE SEQUENCE [LARGE SCALE GENOMIC DNA]</scope>
    <source>
        <strain evidence="4">RP14(2022)</strain>
    </source>
</reference>
<organism evidence="3 4">
    <name type="scientific">Mesorhizobium liriopis</name>
    <dbReference type="NCBI Taxonomy" id="2953882"/>
    <lineage>
        <taxon>Bacteria</taxon>
        <taxon>Pseudomonadati</taxon>
        <taxon>Pseudomonadota</taxon>
        <taxon>Alphaproteobacteria</taxon>
        <taxon>Hyphomicrobiales</taxon>
        <taxon>Phyllobacteriaceae</taxon>
        <taxon>Mesorhizobium</taxon>
    </lineage>
</organism>
<dbReference type="EMBL" id="JAMXQS010000001">
    <property type="protein sequence ID" value="MCO6048498.1"/>
    <property type="molecule type" value="Genomic_DNA"/>
</dbReference>
<evidence type="ECO:0000259" key="2">
    <source>
        <dbReference type="Pfam" id="PF09976"/>
    </source>
</evidence>
<proteinExistence type="predicted"/>
<dbReference type="InterPro" id="IPR018704">
    <property type="entry name" value="SecYEG/CpoB_TPR"/>
</dbReference>
<accession>A0ABT1C0Y5</accession>
<keyword evidence="4" id="KW-1185">Reference proteome</keyword>